<keyword evidence="2" id="KW-0808">Transferase</keyword>
<reference evidence="7 8" key="1">
    <citation type="submission" date="2017-10" db="EMBL/GenBank/DDBJ databases">
        <title>Effective Description of Clostridium neonatale sp. nov. linked to necrotizing enterocolitis in neonates and a clarification of species assignable to the genus Clostridium (Prazmowski 1880) emend. Lawson and Rainey 2016.</title>
        <authorList>
            <person name="Bernard K."/>
            <person name="Burdz T."/>
            <person name="Wiebe D."/>
            <person name="Balcewich B."/>
            <person name="Alfa M."/>
            <person name="Bernier A.-M."/>
        </authorList>
    </citation>
    <scope>NUCLEOTIDE SEQUENCE [LARGE SCALE GENOMIC DNA]</scope>
    <source>
        <strain evidence="7 8">LCDC99A005</strain>
    </source>
</reference>
<evidence type="ECO:0000256" key="5">
    <source>
        <dbReference type="ARBA" id="ARBA00022840"/>
    </source>
</evidence>
<evidence type="ECO:0000313" key="7">
    <source>
        <dbReference type="EMBL" id="PEG31027.1"/>
    </source>
</evidence>
<evidence type="ECO:0000256" key="3">
    <source>
        <dbReference type="ARBA" id="ARBA00022741"/>
    </source>
</evidence>
<dbReference type="Gene3D" id="3.40.1190.20">
    <property type="match status" value="1"/>
</dbReference>
<dbReference type="Proteomes" id="UP000220840">
    <property type="component" value="Unassembled WGS sequence"/>
</dbReference>
<keyword evidence="5" id="KW-0067">ATP-binding</keyword>
<name>A0A2A7MHL6_9CLOT</name>
<protein>
    <recommendedName>
        <fullName evidence="1">pyridoxal kinase</fullName>
        <ecNumber evidence="1">2.7.1.35</ecNumber>
    </recommendedName>
</protein>
<dbReference type="NCBIfam" id="NF005491">
    <property type="entry name" value="PRK07105.1"/>
    <property type="match status" value="1"/>
</dbReference>
<dbReference type="PANTHER" id="PTHR10534">
    <property type="entry name" value="PYRIDOXAL KINASE"/>
    <property type="match status" value="1"/>
</dbReference>
<feature type="domain" description="Pyridoxamine kinase/Phosphomethylpyrimidine kinase" evidence="6">
    <location>
        <begin position="74"/>
        <end position="259"/>
    </location>
</feature>
<dbReference type="GO" id="GO:0008478">
    <property type="term" value="F:pyridoxal kinase activity"/>
    <property type="evidence" value="ECO:0007669"/>
    <property type="project" value="UniProtKB-EC"/>
</dbReference>
<dbReference type="SUPFAM" id="SSF53613">
    <property type="entry name" value="Ribokinase-like"/>
    <property type="match status" value="1"/>
</dbReference>
<dbReference type="GO" id="GO:0005829">
    <property type="term" value="C:cytosol"/>
    <property type="evidence" value="ECO:0007669"/>
    <property type="project" value="TreeGrafter"/>
</dbReference>
<dbReference type="InterPro" id="IPR013749">
    <property type="entry name" value="PM/HMP-P_kinase-1"/>
</dbReference>
<dbReference type="PANTHER" id="PTHR10534:SF2">
    <property type="entry name" value="PYRIDOXAL KINASE"/>
    <property type="match status" value="1"/>
</dbReference>
<evidence type="ECO:0000256" key="4">
    <source>
        <dbReference type="ARBA" id="ARBA00022777"/>
    </source>
</evidence>
<sequence length="285" mass="32184">MKKPISRIATIHDLCGVGKAALTNVIPVLSIMKIEVCPIPTMILSTHTGGFGSPEIIKCDGYIEKAFNHYKSIDMDFDGIFIGYLGSLENVKATLKFLKSNDIDKQLVILDPIFGDNGSYYKNFNKEYSDSLKELIKYSKVITPNYTESCILCDEIIKESITNDDILTLSRKLYSLECKDVIITSLPLKDRKKIGTSIYYGKEDRITLIENERIEKSYPGTGDLFTAVLSGYLVNNVSLLEGVERACEFVSYCINKSSEYDYPTKEGVLLEYCLEELFKHTHKHS</sequence>
<dbReference type="STRING" id="137838.GCA_001458595_02406"/>
<dbReference type="AlphaFoldDB" id="A0A2A7MHL6"/>
<keyword evidence="4 7" id="KW-0418">Kinase</keyword>
<evidence type="ECO:0000313" key="8">
    <source>
        <dbReference type="Proteomes" id="UP000220840"/>
    </source>
</evidence>
<keyword evidence="8" id="KW-1185">Reference proteome</keyword>
<gene>
    <name evidence="7" type="ORF">CQ394_04700</name>
</gene>
<comment type="caution">
    <text evidence="7">The sequence shown here is derived from an EMBL/GenBank/DDBJ whole genome shotgun (WGS) entry which is preliminary data.</text>
</comment>
<dbReference type="GO" id="GO:0009443">
    <property type="term" value="P:pyridoxal 5'-phosphate salvage"/>
    <property type="evidence" value="ECO:0007669"/>
    <property type="project" value="InterPro"/>
</dbReference>
<dbReference type="RefSeq" id="WP_058295191.1">
    <property type="nucleotide sequence ID" value="NZ_CAMRXJ010000044.1"/>
</dbReference>
<dbReference type="InterPro" id="IPR004625">
    <property type="entry name" value="PyrdxlKinase"/>
</dbReference>
<dbReference type="InterPro" id="IPR029056">
    <property type="entry name" value="Ribokinase-like"/>
</dbReference>
<evidence type="ECO:0000259" key="6">
    <source>
        <dbReference type="Pfam" id="PF08543"/>
    </source>
</evidence>
<keyword evidence="3" id="KW-0547">Nucleotide-binding</keyword>
<dbReference type="OrthoDB" id="9800808at2"/>
<dbReference type="EMBL" id="PDCJ01000001">
    <property type="protein sequence ID" value="PEG31027.1"/>
    <property type="molecule type" value="Genomic_DNA"/>
</dbReference>
<evidence type="ECO:0000256" key="2">
    <source>
        <dbReference type="ARBA" id="ARBA00022679"/>
    </source>
</evidence>
<dbReference type="GO" id="GO:0005524">
    <property type="term" value="F:ATP binding"/>
    <property type="evidence" value="ECO:0007669"/>
    <property type="project" value="UniProtKB-KW"/>
</dbReference>
<organism evidence="7 8">
    <name type="scientific">Clostridium neonatale</name>
    <dbReference type="NCBI Taxonomy" id="137838"/>
    <lineage>
        <taxon>Bacteria</taxon>
        <taxon>Bacillati</taxon>
        <taxon>Bacillota</taxon>
        <taxon>Clostridia</taxon>
        <taxon>Eubacteriales</taxon>
        <taxon>Clostridiaceae</taxon>
        <taxon>Clostridium</taxon>
    </lineage>
</organism>
<accession>A0A2A7MHL6</accession>
<evidence type="ECO:0000256" key="1">
    <source>
        <dbReference type="ARBA" id="ARBA00012104"/>
    </source>
</evidence>
<dbReference type="EC" id="2.7.1.35" evidence="1"/>
<dbReference type="Pfam" id="PF08543">
    <property type="entry name" value="Phos_pyr_kin"/>
    <property type="match status" value="1"/>
</dbReference>
<proteinExistence type="predicted"/>